<organism evidence="1 2">
    <name type="scientific">Golovinomyces cichoracearum</name>
    <dbReference type="NCBI Taxonomy" id="62708"/>
    <lineage>
        <taxon>Eukaryota</taxon>
        <taxon>Fungi</taxon>
        <taxon>Dikarya</taxon>
        <taxon>Ascomycota</taxon>
        <taxon>Pezizomycotina</taxon>
        <taxon>Leotiomycetes</taxon>
        <taxon>Erysiphales</taxon>
        <taxon>Erysiphaceae</taxon>
        <taxon>Golovinomyces</taxon>
    </lineage>
</organism>
<dbReference type="Proteomes" id="UP000283383">
    <property type="component" value="Unassembled WGS sequence"/>
</dbReference>
<accession>A0A420J4N2</accession>
<sequence length="177" mass="19723">MGYTDTPSQYRVYAPDLHTKIVSSYTKFKEDINGSTIVDLKSWKESGIDFSEGKGNSAPAIRKPIGRPKITLEQIEPSSLSYSTEQRKFKTDNAAEDMENLGLFNTDKLKTLSPILHELNDAGKLKKDGTVEFTSSDVIPSLEKSINFNDENVASIQTQDNSKIITADKRNQELSQS</sequence>
<reference evidence="1 2" key="1">
    <citation type="journal article" date="2018" name="BMC Genomics">
        <title>Comparative genome analyses reveal sequence features reflecting distinct modes of host-adaptation between dicot and monocot powdery mildew.</title>
        <authorList>
            <person name="Wu Y."/>
            <person name="Ma X."/>
            <person name="Pan Z."/>
            <person name="Kale S.D."/>
            <person name="Song Y."/>
            <person name="King H."/>
            <person name="Zhang Q."/>
            <person name="Presley C."/>
            <person name="Deng X."/>
            <person name="Wei C.I."/>
            <person name="Xiao S."/>
        </authorList>
    </citation>
    <scope>NUCLEOTIDE SEQUENCE [LARGE SCALE GENOMIC DNA]</scope>
    <source>
        <strain evidence="1">UMSG3</strain>
    </source>
</reference>
<evidence type="ECO:0000313" key="1">
    <source>
        <dbReference type="EMBL" id="RKF81731.1"/>
    </source>
</evidence>
<comment type="caution">
    <text evidence="1">The sequence shown here is derived from an EMBL/GenBank/DDBJ whole genome shotgun (WGS) entry which is preliminary data.</text>
</comment>
<keyword evidence="2" id="KW-1185">Reference proteome</keyword>
<evidence type="ECO:0000313" key="2">
    <source>
        <dbReference type="Proteomes" id="UP000283383"/>
    </source>
</evidence>
<dbReference type="EMBL" id="MCBQ01003252">
    <property type="protein sequence ID" value="RKF81731.1"/>
    <property type="molecule type" value="Genomic_DNA"/>
</dbReference>
<protein>
    <submittedName>
        <fullName evidence="1">Uncharacterized protein</fullName>
    </submittedName>
</protein>
<name>A0A420J4N2_9PEZI</name>
<dbReference type="AlphaFoldDB" id="A0A420J4N2"/>
<proteinExistence type="predicted"/>
<gene>
    <name evidence="1" type="ORF">GcM3_032038</name>
</gene>